<dbReference type="AlphaFoldDB" id="A0A398D008"/>
<keyword evidence="2" id="KW-1185">Reference proteome</keyword>
<name>A0A398D008_9BACL</name>
<protein>
    <submittedName>
        <fullName evidence="1">Uncharacterized protein</fullName>
    </submittedName>
</protein>
<evidence type="ECO:0000313" key="2">
    <source>
        <dbReference type="Proteomes" id="UP000266340"/>
    </source>
</evidence>
<accession>A0A398D008</accession>
<gene>
    <name evidence="1" type="ORF">D3H35_00305</name>
</gene>
<dbReference type="EMBL" id="QXJM01000004">
    <property type="protein sequence ID" value="RIE05447.1"/>
    <property type="molecule type" value="Genomic_DNA"/>
</dbReference>
<sequence>MNVVGKAVNDKLVNAIHSSMRQAYGCTKAFFLPERTMTARQCSFDRERESLNTMPGRWRALPRLNSKKVIRSGTGGRIFREVHADLRR</sequence>
<comment type="caution">
    <text evidence="1">The sequence shown here is derived from an EMBL/GenBank/DDBJ whole genome shotgun (WGS) entry which is preliminary data.</text>
</comment>
<proteinExistence type="predicted"/>
<evidence type="ECO:0000313" key="1">
    <source>
        <dbReference type="EMBL" id="RIE05447.1"/>
    </source>
</evidence>
<organism evidence="1 2">
    <name type="scientific">Cohnella faecalis</name>
    <dbReference type="NCBI Taxonomy" id="2315694"/>
    <lineage>
        <taxon>Bacteria</taxon>
        <taxon>Bacillati</taxon>
        <taxon>Bacillota</taxon>
        <taxon>Bacilli</taxon>
        <taxon>Bacillales</taxon>
        <taxon>Paenibacillaceae</taxon>
        <taxon>Cohnella</taxon>
    </lineage>
</organism>
<dbReference type="Proteomes" id="UP000266340">
    <property type="component" value="Unassembled WGS sequence"/>
</dbReference>
<reference evidence="1 2" key="1">
    <citation type="submission" date="2018-09" db="EMBL/GenBank/DDBJ databases">
        <title>Cohnella cavernae sp. nov., isolated from a karst cave.</title>
        <authorList>
            <person name="Zhu H."/>
        </authorList>
    </citation>
    <scope>NUCLEOTIDE SEQUENCE [LARGE SCALE GENOMIC DNA]</scope>
    <source>
        <strain evidence="1 2">K2E09-144</strain>
    </source>
</reference>
<dbReference type="RefSeq" id="WP_119147284.1">
    <property type="nucleotide sequence ID" value="NZ_QXJM01000004.1"/>
</dbReference>